<evidence type="ECO:0000313" key="1">
    <source>
        <dbReference type="EMBL" id="PWK89984.1"/>
    </source>
</evidence>
<name>A0ABX5LHM5_9BACT</name>
<sequence length="239" mass="28458">MEILTKELNAQIQKINKNYKNKSDLNDDFLEHLYSIYPFNKFEYIITHLIDSKTISLEQYLDIRNEYLDRNKYLYIFEITAPRTFGETWAQNHLNVIVPELQKPKKSLDKNYSGEYDFWYEGIKIEVKASRAVDKDSKEPLVMKALSSHSKKSFDMNFQQIKPSCCDVFVWIGVWTDKIRYWVLSNDEVQNHKYYSKGQHRGNNGEGQLWITEKNVKEFEPYEVSVRDILSKIIEKSKK</sequence>
<evidence type="ECO:0000313" key="2">
    <source>
        <dbReference type="Proteomes" id="UP000245523"/>
    </source>
</evidence>
<organism evidence="1 2">
    <name type="scientific">Hallerella porci</name>
    <dbReference type="NCBI Taxonomy" id="1945871"/>
    <lineage>
        <taxon>Bacteria</taxon>
        <taxon>Pseudomonadati</taxon>
        <taxon>Fibrobacterota</taxon>
        <taxon>Fibrobacteria</taxon>
        <taxon>Fibrobacterales</taxon>
        <taxon>Fibrobacteraceae</taxon>
        <taxon>Hallerella</taxon>
    </lineage>
</organism>
<proteinExistence type="predicted"/>
<dbReference type="RefSeq" id="WP_106197911.1">
    <property type="nucleotide sequence ID" value="NZ_QGHD01000040.1"/>
</dbReference>
<dbReference type="Proteomes" id="UP000245523">
    <property type="component" value="Unassembled WGS sequence"/>
</dbReference>
<keyword evidence="2" id="KW-1185">Reference proteome</keyword>
<protein>
    <submittedName>
        <fullName evidence="1">Uncharacterized protein</fullName>
    </submittedName>
</protein>
<comment type="caution">
    <text evidence="1">The sequence shown here is derived from an EMBL/GenBank/DDBJ whole genome shotgun (WGS) entry which is preliminary data.</text>
</comment>
<accession>A0ABX5LHM5</accession>
<gene>
    <name evidence="1" type="ORF">B0H50_14016</name>
</gene>
<dbReference type="EMBL" id="QGHD01000040">
    <property type="protein sequence ID" value="PWK89984.1"/>
    <property type="molecule type" value="Genomic_DNA"/>
</dbReference>
<reference evidence="1 2" key="1">
    <citation type="submission" date="2018-05" db="EMBL/GenBank/DDBJ databases">
        <title>Animal gut microbial communities from fecal samples from Wisconsin, USA.</title>
        <authorList>
            <person name="Neumann A."/>
        </authorList>
    </citation>
    <scope>NUCLEOTIDE SEQUENCE [LARGE SCALE GENOMIC DNA]</scope>
    <source>
        <strain evidence="1 2">UWS4</strain>
    </source>
</reference>